<accession>A0A919F9P7</accession>
<sequence>MIESPHGTPMTGQWRLEDGRLTMVEEGVPYDTEIVELDAATLHLRSHNPAGTLDIPLVLAPDAPLPAPRR</sequence>
<protein>
    <submittedName>
        <fullName evidence="1">Uncharacterized protein</fullName>
    </submittedName>
</protein>
<dbReference type="EMBL" id="BNBA01000026">
    <property type="protein sequence ID" value="GHH57688.1"/>
    <property type="molecule type" value="Genomic_DNA"/>
</dbReference>
<reference evidence="1" key="2">
    <citation type="submission" date="2020-09" db="EMBL/GenBank/DDBJ databases">
        <authorList>
            <person name="Sun Q."/>
            <person name="Ohkuma M."/>
        </authorList>
    </citation>
    <scope>NUCLEOTIDE SEQUENCE</scope>
    <source>
        <strain evidence="1">JCM 13306</strain>
    </source>
</reference>
<dbReference type="RefSeq" id="WP_434029710.1">
    <property type="nucleotide sequence ID" value="NZ_BNBA01000026.1"/>
</dbReference>
<name>A0A919F9P7_9XANT</name>
<gene>
    <name evidence="1" type="ORF">GCM10009090_29200</name>
</gene>
<organism evidence="1 2">
    <name type="scientific">Xanthomonas boreopolis</name>
    <dbReference type="NCBI Taxonomy" id="86183"/>
    <lineage>
        <taxon>Bacteria</taxon>
        <taxon>Pseudomonadati</taxon>
        <taxon>Pseudomonadota</taxon>
        <taxon>Gammaproteobacteria</taxon>
        <taxon>Lysobacterales</taxon>
        <taxon>Lysobacteraceae</taxon>
        <taxon>Xanthomonas</taxon>
    </lineage>
</organism>
<evidence type="ECO:0000313" key="1">
    <source>
        <dbReference type="EMBL" id="GHH57688.1"/>
    </source>
</evidence>
<reference evidence="1" key="1">
    <citation type="journal article" date="2014" name="Int. J. Syst. Evol. Microbiol.">
        <title>Complete genome sequence of Corynebacterium casei LMG S-19264T (=DSM 44701T), isolated from a smear-ripened cheese.</title>
        <authorList>
            <consortium name="US DOE Joint Genome Institute (JGI-PGF)"/>
            <person name="Walter F."/>
            <person name="Albersmeier A."/>
            <person name="Kalinowski J."/>
            <person name="Ruckert C."/>
        </authorList>
    </citation>
    <scope>NUCLEOTIDE SEQUENCE</scope>
    <source>
        <strain evidence="1">JCM 13306</strain>
    </source>
</reference>
<comment type="caution">
    <text evidence="1">The sequence shown here is derived from an EMBL/GenBank/DDBJ whole genome shotgun (WGS) entry which is preliminary data.</text>
</comment>
<evidence type="ECO:0000313" key="2">
    <source>
        <dbReference type="Proteomes" id="UP000623958"/>
    </source>
</evidence>
<dbReference type="AlphaFoldDB" id="A0A919F9P7"/>
<proteinExistence type="predicted"/>
<dbReference type="Proteomes" id="UP000623958">
    <property type="component" value="Unassembled WGS sequence"/>
</dbReference>
<keyword evidence="2" id="KW-1185">Reference proteome</keyword>